<dbReference type="KEGG" id="smic:SmB9_00670"/>
<dbReference type="EMBL" id="RBWX01000008">
    <property type="protein sequence ID" value="RKS88662.1"/>
    <property type="molecule type" value="Genomic_DNA"/>
</dbReference>
<proteinExistence type="inferred from homology"/>
<keyword evidence="3 7" id="KW-0479">Metal-binding</keyword>
<dbReference type="InterPro" id="IPR024079">
    <property type="entry name" value="MetalloPept_cat_dom_sf"/>
</dbReference>
<evidence type="ECO:0000256" key="7">
    <source>
        <dbReference type="RuleBase" id="RU003435"/>
    </source>
</evidence>
<keyword evidence="2 7" id="KW-0645">Protease</keyword>
<evidence type="ECO:0000256" key="2">
    <source>
        <dbReference type="ARBA" id="ARBA00022670"/>
    </source>
</evidence>
<dbReference type="Gene3D" id="1.10.1370.40">
    <property type="match status" value="1"/>
</dbReference>
<dbReference type="AlphaFoldDB" id="A0AAD1D2V6"/>
<comment type="similarity">
    <text evidence="1 7">Belongs to the peptidase M3 family.</text>
</comment>
<dbReference type="GO" id="GO:0046872">
    <property type="term" value="F:metal ion binding"/>
    <property type="evidence" value="ECO:0007669"/>
    <property type="project" value="UniProtKB-UniRule"/>
</dbReference>
<feature type="chain" id="PRO_5042006957" evidence="8">
    <location>
        <begin position="20"/>
        <end position="708"/>
    </location>
</feature>
<dbReference type="InterPro" id="IPR024077">
    <property type="entry name" value="Neurolysin/TOP_dom2"/>
</dbReference>
<name>A0AAD1D2V6_SPHMI</name>
<dbReference type="Proteomes" id="UP000276029">
    <property type="component" value="Unassembled WGS sequence"/>
</dbReference>
<evidence type="ECO:0000256" key="1">
    <source>
        <dbReference type="ARBA" id="ARBA00006040"/>
    </source>
</evidence>
<evidence type="ECO:0000313" key="10">
    <source>
        <dbReference type="EMBL" id="BBE32409.1"/>
    </source>
</evidence>
<dbReference type="GO" id="GO:0006508">
    <property type="term" value="P:proteolysis"/>
    <property type="evidence" value="ECO:0007669"/>
    <property type="project" value="UniProtKB-KW"/>
</dbReference>
<evidence type="ECO:0000256" key="5">
    <source>
        <dbReference type="ARBA" id="ARBA00022833"/>
    </source>
</evidence>
<evidence type="ECO:0000256" key="6">
    <source>
        <dbReference type="ARBA" id="ARBA00023049"/>
    </source>
</evidence>
<sequence>MSIRLAFALAASVSVLAHALPLAAAEQVPASDLSRWTGEWQLPPVDRATPEALAEQIPAAVEAYRRDLAALAADPAPPSFANTIASLDRAGRPLRRLMALLRIYLSSHSDEGWRAVGPGLVAMNEAVLAEALSDPALFSRVSAVYRALPAGISDPEEARLTELTHAAMARAGAGLGAAERARLAEIDGELARLQLLVNQNLNREAAGQFVFFDDAARLDGLPPAQIAAAADLARSQGREGSFAIPNQRPQVFALQTFVRNRETRRIVWQQWMNRGGTAGEFDNRPVAAEILALRKAKAQLLGYPRFADFVLASRMVGTPERALGIIDANWTAVMAADARRVTELAALARKDGIPTIEPWDRIYYLGRFNRERFGIDAQEIAGYFPLPRLRDAIFAAAGDTFGYSFERLSGVPTVSPDIEVYLARREGAPAGIVYLDILPRLQKPQGSWAAQYRPAGDLALGELPVIVLHSSPPPAAAGEEILLPFEYANVLFHEFGHVLHMLASTAHYNGTASLTVPWDFVEVPSLLNERWLLTDRTLDRLPHYRTGAAMPADLRERLRAARQYERVFSVNPEYMAMALVDQKLHQADGPVPDVNAFEAALLAERGFPASADPIMQASAAYHTWSREYAANVYTYLWSDILAADLAEVFLRAPDGLHDREAGERYFDLVLSRANRVPIEQAYREYHGRAPDEAALIRRFGLDRDGGAK</sequence>
<keyword evidence="13" id="KW-1185">Reference proteome</keyword>
<dbReference type="GO" id="GO:0004222">
    <property type="term" value="F:metalloendopeptidase activity"/>
    <property type="evidence" value="ECO:0007669"/>
    <property type="project" value="InterPro"/>
</dbReference>
<dbReference type="PANTHER" id="PTHR43660:SF1">
    <property type="entry name" value="DIPEPTIDYL CARBOXYPEPTIDASE"/>
    <property type="match status" value="1"/>
</dbReference>
<dbReference type="Proteomes" id="UP000275727">
    <property type="component" value="Chromosome"/>
</dbReference>
<evidence type="ECO:0000313" key="12">
    <source>
        <dbReference type="Proteomes" id="UP000275727"/>
    </source>
</evidence>
<evidence type="ECO:0000256" key="8">
    <source>
        <dbReference type="SAM" id="SignalP"/>
    </source>
</evidence>
<evidence type="ECO:0000313" key="11">
    <source>
        <dbReference type="EMBL" id="RKS88662.1"/>
    </source>
</evidence>
<keyword evidence="4 7" id="KW-0378">Hydrolase</keyword>
<dbReference type="Gene3D" id="1.10.1370.10">
    <property type="entry name" value="Neurolysin, domain 3"/>
    <property type="match status" value="1"/>
</dbReference>
<dbReference type="GO" id="GO:0004180">
    <property type="term" value="F:carboxypeptidase activity"/>
    <property type="evidence" value="ECO:0007669"/>
    <property type="project" value="TreeGrafter"/>
</dbReference>
<reference evidence="11 13" key="2">
    <citation type="submission" date="2018-10" db="EMBL/GenBank/DDBJ databases">
        <title>Genomic Encyclopedia of Type Strains, Phase IV (KMG-IV): sequencing the most valuable type-strain genomes for metagenomic binning, comparative biology and taxonomic classification.</title>
        <authorList>
            <person name="Goeker M."/>
        </authorList>
    </citation>
    <scope>NUCLEOTIDE SEQUENCE [LARGE SCALE GENOMIC DNA]</scope>
    <source>
        <strain evidence="11 13">DSM 19791</strain>
    </source>
</reference>
<accession>A0AAD1D2V6</accession>
<dbReference type="InterPro" id="IPR045090">
    <property type="entry name" value="Pept_M3A_M3B"/>
</dbReference>
<dbReference type="EMBL" id="AP018711">
    <property type="protein sequence ID" value="BBE32409.1"/>
    <property type="molecule type" value="Genomic_DNA"/>
</dbReference>
<keyword evidence="8" id="KW-0732">Signal</keyword>
<dbReference type="Gene3D" id="3.40.390.10">
    <property type="entry name" value="Collagenase (Catalytic Domain)"/>
    <property type="match status" value="1"/>
</dbReference>
<feature type="domain" description="Peptidase M3A/M3B catalytic" evidence="9">
    <location>
        <begin position="259"/>
        <end position="700"/>
    </location>
</feature>
<dbReference type="RefSeq" id="WP_121050132.1">
    <property type="nucleotide sequence ID" value="NZ_AP018711.1"/>
</dbReference>
<keyword evidence="6 7" id="KW-0482">Metalloprotease</keyword>
<protein>
    <submittedName>
        <fullName evidence="10">Peptidase M3</fullName>
    </submittedName>
    <submittedName>
        <fullName evidence="11">Peptidyl-dipeptidase Dcp</fullName>
    </submittedName>
</protein>
<evidence type="ECO:0000313" key="13">
    <source>
        <dbReference type="Proteomes" id="UP000276029"/>
    </source>
</evidence>
<dbReference type="SUPFAM" id="SSF55486">
    <property type="entry name" value="Metalloproteases ('zincins'), catalytic domain"/>
    <property type="match status" value="1"/>
</dbReference>
<organism evidence="10 12">
    <name type="scientific">Sphingosinicella microcystinivorans</name>
    <dbReference type="NCBI Taxonomy" id="335406"/>
    <lineage>
        <taxon>Bacteria</taxon>
        <taxon>Pseudomonadati</taxon>
        <taxon>Pseudomonadota</taxon>
        <taxon>Alphaproteobacteria</taxon>
        <taxon>Sphingomonadales</taxon>
        <taxon>Sphingosinicellaceae</taxon>
        <taxon>Sphingosinicella</taxon>
    </lineage>
</organism>
<dbReference type="GO" id="GO:0005829">
    <property type="term" value="C:cytosol"/>
    <property type="evidence" value="ECO:0007669"/>
    <property type="project" value="TreeGrafter"/>
</dbReference>
<gene>
    <name evidence="10" type="primary">dcp</name>
    <name evidence="11" type="ORF">DFR51_1863</name>
    <name evidence="10" type="ORF">SmB9_00670</name>
</gene>
<dbReference type="Pfam" id="PF01432">
    <property type="entry name" value="Peptidase_M3"/>
    <property type="match status" value="1"/>
</dbReference>
<evidence type="ECO:0000256" key="4">
    <source>
        <dbReference type="ARBA" id="ARBA00022801"/>
    </source>
</evidence>
<evidence type="ECO:0000259" key="9">
    <source>
        <dbReference type="Pfam" id="PF01432"/>
    </source>
</evidence>
<comment type="cofactor">
    <cofactor evidence="7">
        <name>Zn(2+)</name>
        <dbReference type="ChEBI" id="CHEBI:29105"/>
    </cofactor>
    <text evidence="7">Binds 1 zinc ion.</text>
</comment>
<evidence type="ECO:0000256" key="3">
    <source>
        <dbReference type="ARBA" id="ARBA00022723"/>
    </source>
</evidence>
<dbReference type="PANTHER" id="PTHR43660">
    <property type="entry name" value="DIPEPTIDYL CARBOXYPEPTIDASE"/>
    <property type="match status" value="1"/>
</dbReference>
<keyword evidence="5 7" id="KW-0862">Zinc</keyword>
<feature type="signal peptide" evidence="8">
    <location>
        <begin position="1"/>
        <end position="19"/>
    </location>
</feature>
<reference evidence="10 12" key="1">
    <citation type="submission" date="2018-06" db="EMBL/GenBank/DDBJ databases">
        <title>Complete Genome Sequence of the Microcystin-Degrading Bacterium Sphingosinicella microcystinivorans Strain B-9.</title>
        <authorList>
            <person name="Jin H."/>
            <person name="Nishizawa T."/>
            <person name="Guo Y."/>
            <person name="Nishizawa A."/>
            <person name="Park H."/>
            <person name="Kato H."/>
            <person name="Tsuji K."/>
            <person name="Harada K."/>
        </authorList>
    </citation>
    <scope>NUCLEOTIDE SEQUENCE [LARGE SCALE GENOMIC DNA]</scope>
    <source>
        <strain evidence="10 12">B9</strain>
    </source>
</reference>
<dbReference type="InterPro" id="IPR001567">
    <property type="entry name" value="Pept_M3A_M3B_dom"/>
</dbReference>